<keyword evidence="2" id="KW-1185">Reference proteome</keyword>
<comment type="caution">
    <text evidence="1">The sequence shown here is derived from an EMBL/GenBank/DDBJ whole genome shotgun (WGS) entry which is preliminary data.</text>
</comment>
<dbReference type="HOGENOM" id="CLU_3170706_0_0_4"/>
<proteinExistence type="predicted"/>
<evidence type="ECO:0000313" key="2">
    <source>
        <dbReference type="Proteomes" id="UP000005336"/>
    </source>
</evidence>
<organism evidence="1 2">
    <name type="scientific">Neisseria wadsworthii 9715</name>
    <dbReference type="NCBI Taxonomy" id="1030841"/>
    <lineage>
        <taxon>Bacteria</taxon>
        <taxon>Pseudomonadati</taxon>
        <taxon>Pseudomonadota</taxon>
        <taxon>Betaproteobacteria</taxon>
        <taxon>Neisseriales</taxon>
        <taxon>Neisseriaceae</taxon>
        <taxon>Neisseria</taxon>
    </lineage>
</organism>
<dbReference type="AlphaFoldDB" id="G4CM35"/>
<name>G4CM35_9NEIS</name>
<dbReference type="STRING" id="1030841.HMPREF9370_0144"/>
<dbReference type="Proteomes" id="UP000005336">
    <property type="component" value="Unassembled WGS sequence"/>
</dbReference>
<evidence type="ECO:0000313" key="1">
    <source>
        <dbReference type="EMBL" id="EGZ51234.1"/>
    </source>
</evidence>
<protein>
    <submittedName>
        <fullName evidence="1">Uncharacterized protein</fullName>
    </submittedName>
</protein>
<gene>
    <name evidence="1" type="ORF">HMPREF9370_0144</name>
</gene>
<sequence length="47" mass="5205">MWIGKAANACADACLKIDFFQAGIVAFISQMKQSIKHTLMYLNTLPT</sequence>
<dbReference type="PATRIC" id="fig|1030841.3.peg.153"/>
<reference evidence="1 2" key="1">
    <citation type="submission" date="2011-06" db="EMBL/GenBank/DDBJ databases">
        <authorList>
            <person name="Muzny D."/>
            <person name="Qin X."/>
            <person name="Deng J."/>
            <person name="Jiang H."/>
            <person name="Liu Y."/>
            <person name="Qu J."/>
            <person name="Song X.-Z."/>
            <person name="Zhang L."/>
            <person name="Thornton R."/>
            <person name="Coyle M."/>
            <person name="Francisco L."/>
            <person name="Jackson L."/>
            <person name="Javaid M."/>
            <person name="Korchina V."/>
            <person name="Kovar C."/>
            <person name="Mata R."/>
            <person name="Mathew T."/>
            <person name="Ngo R."/>
            <person name="Nguyen L."/>
            <person name="Nguyen N."/>
            <person name="Okwuonu G."/>
            <person name="Ongeri F."/>
            <person name="Pham C."/>
            <person name="Simmons D."/>
            <person name="Wilczek-Boney K."/>
            <person name="Hale W."/>
            <person name="Jakkamsetti A."/>
            <person name="Pham P."/>
            <person name="Ruth R."/>
            <person name="San Lucas F."/>
            <person name="Warren J."/>
            <person name="Zhang J."/>
            <person name="Zhao Z."/>
            <person name="Zhou C."/>
            <person name="Zhu D."/>
            <person name="Lee S."/>
            <person name="Bess C."/>
            <person name="Blankenburg K."/>
            <person name="Forbes L."/>
            <person name="Fu Q."/>
            <person name="Gubbala S."/>
            <person name="Hirani K."/>
            <person name="Jayaseelan J.C."/>
            <person name="Lara F."/>
            <person name="Munidasa M."/>
            <person name="Palculict T."/>
            <person name="Patil S."/>
            <person name="Pu L.-L."/>
            <person name="Saada N."/>
            <person name="Tang L."/>
            <person name="Weissenberger G."/>
            <person name="Zhu Y."/>
            <person name="Hemphill L."/>
            <person name="Shang Y."/>
            <person name="Youmans B."/>
            <person name="Ayvaz T."/>
            <person name="Ross M."/>
            <person name="Santibanez J."/>
            <person name="Aqrawi P."/>
            <person name="Gross S."/>
            <person name="Joshi V."/>
            <person name="Fowler G."/>
            <person name="Nazareth L."/>
            <person name="Reid J."/>
            <person name="Worley K."/>
            <person name="Petrosino J."/>
            <person name="Highlander S."/>
            <person name="Gibbs R."/>
        </authorList>
    </citation>
    <scope>NUCLEOTIDE SEQUENCE [LARGE SCALE GENOMIC DNA]</scope>
    <source>
        <strain evidence="1 2">9715</strain>
    </source>
</reference>
<dbReference type="EMBL" id="AGAZ01000007">
    <property type="protein sequence ID" value="EGZ51234.1"/>
    <property type="molecule type" value="Genomic_DNA"/>
</dbReference>
<accession>G4CM35</accession>